<organism evidence="1">
    <name type="scientific">Entamoeba invadens</name>
    <dbReference type="NCBI Taxonomy" id="33085"/>
    <lineage>
        <taxon>Eukaryota</taxon>
        <taxon>Amoebozoa</taxon>
        <taxon>Evosea</taxon>
        <taxon>Archamoebae</taxon>
        <taxon>Mastigamoebida</taxon>
        <taxon>Entamoebidae</taxon>
        <taxon>Entamoeba</taxon>
    </lineage>
</organism>
<evidence type="ECO:0000313" key="1">
    <source>
        <dbReference type="EMBL" id="BAN41510.1"/>
    </source>
</evidence>
<dbReference type="EMBL" id="AK422158">
    <property type="protein sequence ID" value="BAN40659.1"/>
    <property type="molecule type" value="mRNA"/>
</dbReference>
<proteinExistence type="evidence at transcript level"/>
<dbReference type="AlphaFoldDB" id="S0B164"/>
<name>S0B164_ENTIV</name>
<reference evidence="1" key="1">
    <citation type="submission" date="2012-06" db="EMBL/GenBank/DDBJ databases">
        <title>Short 5' UTR of Entamoeba genes.</title>
        <authorList>
            <person name="Hiranuka K."/>
            <person name="Kumagai M."/>
            <person name="Wakaguri H."/>
            <person name="Suzuki Y."/>
            <person name="Sugano S."/>
            <person name="Watanabe J."/>
            <person name="Makioka A."/>
        </authorList>
    </citation>
    <scope>NUCLEOTIDE SEQUENCE</scope>
    <source>
        <strain evidence="1">IP1</strain>
    </source>
</reference>
<dbReference type="SUPFAM" id="SSF53474">
    <property type="entry name" value="alpha/beta-Hydrolases"/>
    <property type="match status" value="1"/>
</dbReference>
<dbReference type="GO" id="GO:0008374">
    <property type="term" value="F:O-acyltransferase activity"/>
    <property type="evidence" value="ECO:0007669"/>
    <property type="project" value="InterPro"/>
</dbReference>
<dbReference type="InterPro" id="IPR029058">
    <property type="entry name" value="AB_hydrolase_fold"/>
</dbReference>
<dbReference type="VEuPathDB" id="AmoebaDB:EIN_185630"/>
<dbReference type="Gene3D" id="3.40.50.1820">
    <property type="entry name" value="alpha/beta hydrolase"/>
    <property type="match status" value="1"/>
</dbReference>
<protein>
    <submittedName>
        <fullName evidence="1">1-O-acylceramide synthase, putative</fullName>
    </submittedName>
</protein>
<sequence>MFAYLLLAVALAETCVKYPMVLIPGILSSILEGAVNIPKDSTLDIDSDCKKTFGKKRLWVALKEINPFVNDCYIGYLVNTYNADTNTQTDMEGVTITVPDFGSTYALDSIDPNWPISLATKAFHDLIKKFEKDLGYTDGVDMLGAPYDWRYFRFDEYSHKENWYENTKNLIKKAYETNGNKQVVLISHSMGGLMTYKLLDYMGEEFTKKYVKRWVAMSGPFLGAAKTIAAAFPGNNLDLPISAAKLRPVCRRAETISFLFPTGGNANWGETPLMTIKSTGKVYTVDDMLELLGTLDDDFKKQHSYVYENGINGLYKKYNNKMPFGIETQCLISSQYETILGVTMDTPDYDTGKATLTYGDGDGTVNIQSLEYCAKLGGIVQNVGKYDHTGMLDDKASYSYLKNFICN</sequence>
<accession>S0B164</accession>
<dbReference type="EMBL" id="AK423073">
    <property type="protein sequence ID" value="BAN41510.1"/>
    <property type="molecule type" value="mRNA"/>
</dbReference>
<dbReference type="InterPro" id="IPR003386">
    <property type="entry name" value="LACT/PDAT_acylTrfase"/>
</dbReference>
<dbReference type="GO" id="GO:0006629">
    <property type="term" value="P:lipid metabolic process"/>
    <property type="evidence" value="ECO:0007669"/>
    <property type="project" value="InterPro"/>
</dbReference>
<dbReference type="Pfam" id="PF02450">
    <property type="entry name" value="LCAT"/>
    <property type="match status" value="1"/>
</dbReference>
<dbReference type="PANTHER" id="PTHR11440">
    <property type="entry name" value="LECITHIN-CHOLESTEROL ACYLTRANSFERASE-RELATED"/>
    <property type="match status" value="1"/>
</dbReference>